<protein>
    <recommendedName>
        <fullName evidence="6">Calpain catalytic domain-containing protein</fullName>
    </recommendedName>
</protein>
<dbReference type="Gene3D" id="3.90.70.10">
    <property type="entry name" value="Cysteine proteinases"/>
    <property type="match status" value="1"/>
</dbReference>
<evidence type="ECO:0000313" key="8">
    <source>
        <dbReference type="Proteomes" id="UP000000268"/>
    </source>
</evidence>
<dbReference type="PANTHER" id="PTHR10183">
    <property type="entry name" value="CALPAIN"/>
    <property type="match status" value="1"/>
</dbReference>
<evidence type="ECO:0000256" key="5">
    <source>
        <dbReference type="PROSITE-ProRule" id="PRU00239"/>
    </source>
</evidence>
<reference evidence="7 8" key="1">
    <citation type="journal article" date="2008" name="Proc. Natl. Acad. Sci. U.S.A.">
        <title>Niche adaptation and genome expansion in the chlorophyll d-producing cyanobacterium Acaryochloris marina.</title>
        <authorList>
            <person name="Swingley W.D."/>
            <person name="Chen M."/>
            <person name="Cheung P.C."/>
            <person name="Conrad A.L."/>
            <person name="Dejesa L.C."/>
            <person name="Hao J."/>
            <person name="Honchak B.M."/>
            <person name="Karbach L.E."/>
            <person name="Kurdoglu A."/>
            <person name="Lahiri S."/>
            <person name="Mastrian S.D."/>
            <person name="Miyashita H."/>
            <person name="Page L."/>
            <person name="Ramakrishna P."/>
            <person name="Satoh S."/>
            <person name="Sattley W.M."/>
            <person name="Shimada Y."/>
            <person name="Taylor H.L."/>
            <person name="Tomo T."/>
            <person name="Tsuchiya T."/>
            <person name="Wang Z.T."/>
            <person name="Raymond J."/>
            <person name="Mimuro M."/>
            <person name="Blankenship R.E."/>
            <person name="Touchman J.W."/>
        </authorList>
    </citation>
    <scope>NUCLEOTIDE SEQUENCE [LARGE SCALE GENOMIC DNA]</scope>
    <source>
        <strain evidence="8">MBIC 11017</strain>
    </source>
</reference>
<dbReference type="AlphaFoldDB" id="B0C8L1"/>
<dbReference type="RefSeq" id="WP_012166450.1">
    <property type="nucleotide sequence ID" value="NC_009925.1"/>
</dbReference>
<feature type="active site" evidence="5">
    <location>
        <position position="274"/>
    </location>
</feature>
<feature type="active site" evidence="5">
    <location>
        <position position="598"/>
    </location>
</feature>
<name>B0C8L1_ACAM1</name>
<accession>B0C8L1</accession>
<dbReference type="KEGG" id="amr:AM1_6343"/>
<dbReference type="InterPro" id="IPR001300">
    <property type="entry name" value="Peptidase_C2_calpain_cat"/>
</dbReference>
<dbReference type="PANTHER" id="PTHR10183:SF379">
    <property type="entry name" value="CALPAIN-5"/>
    <property type="match status" value="1"/>
</dbReference>
<evidence type="ECO:0000259" key="6">
    <source>
        <dbReference type="PROSITE" id="PS50203"/>
    </source>
</evidence>
<dbReference type="PROSITE" id="PS50203">
    <property type="entry name" value="CALPAIN_CAT"/>
    <property type="match status" value="1"/>
</dbReference>
<keyword evidence="2 5" id="KW-0645">Protease</keyword>
<dbReference type="SMART" id="SM00230">
    <property type="entry name" value="CysPc"/>
    <property type="match status" value="1"/>
</dbReference>
<dbReference type="eggNOG" id="COG1572">
    <property type="taxonomic scope" value="Bacteria"/>
</dbReference>
<dbReference type="SUPFAM" id="SSF54001">
    <property type="entry name" value="Cysteine proteinases"/>
    <property type="match status" value="1"/>
</dbReference>
<sequence length="682" mass="77213">MGDRLYAKKEKIAQPVNKATPYTVAAQPLQVHNITETRSNEEGLAEHTERLEKFQRLNNSFIQTGPPRPCSDITRPLQLKTWIQPKLMIGKPGDKYEQEADRVVTQVVQQINVPTSNKPNLGQPFQLEGISEGGKQPKSVHTSMQCHQAITDELPHVVLRNEGTIKKYGIIQREPIEEKIEDTDIEILTGTFNRETEIYDMKRKLKDTAKKGDRETFSRIGTTILFVKIEGEECYVPKDNVTLDTFVSSKQPLFPEGGLSPRPEDIKQGPIGDCFLLAVAGSIAHTNPEFIKNMMKDKGETVSVRFYQVEEHKGDKDKRNFTPFEVTINKSVVKTDSGEDAYGKGALWTQILEKAYVASGIDPTQELTKRRSSRSYNVFDDGGTASLTFQLLLGKQADWDYIYSGYDRADNKILPWSTEERKLGKEKRYTKMVSYGIFAGDTKLIDLWLKYLKTTDKNGEDPIAQLFNSLTDFIPPQAEAIVVPHRGTPYYDDEIRIESFEGKFKDDKLDKKVAKPMIAWLYKSGHYPGEQGKAHKVVTGEAQYSKPQLDFYQEICKALKSKKPVALKTKDVPIPKIDQDKDAPSTGEVKGKGYLGSHYYSVLDCVTGVTDKDDKTTTVPGVNLHWIKVRNPWGSYGVAYDYDKKLGKLVSKTDEVNGEFWLELSDVTKHFKSIHTTIDDRR</sequence>
<keyword evidence="8" id="KW-1185">Reference proteome</keyword>
<dbReference type="InterPro" id="IPR038765">
    <property type="entry name" value="Papain-like_cys_pep_sf"/>
</dbReference>
<comment type="similarity">
    <text evidence="1">Belongs to the peptidase C2 family.</text>
</comment>
<dbReference type="OrthoDB" id="7325981at2"/>
<dbReference type="InterPro" id="IPR022684">
    <property type="entry name" value="Calpain_cysteine_protease"/>
</dbReference>
<organism evidence="7 8">
    <name type="scientific">Acaryochloris marina (strain MBIC 11017)</name>
    <dbReference type="NCBI Taxonomy" id="329726"/>
    <lineage>
        <taxon>Bacteria</taxon>
        <taxon>Bacillati</taxon>
        <taxon>Cyanobacteriota</taxon>
        <taxon>Cyanophyceae</taxon>
        <taxon>Acaryochloridales</taxon>
        <taxon>Acaryochloridaceae</taxon>
        <taxon>Acaryochloris</taxon>
    </lineage>
</organism>
<dbReference type="GO" id="GO:0006508">
    <property type="term" value="P:proteolysis"/>
    <property type="evidence" value="ECO:0007669"/>
    <property type="project" value="UniProtKB-KW"/>
</dbReference>
<dbReference type="EMBL" id="CP000828">
    <property type="protein sequence ID" value="ABW31273.1"/>
    <property type="molecule type" value="Genomic_DNA"/>
</dbReference>
<keyword evidence="4 5" id="KW-0788">Thiol protease</keyword>
<feature type="active site" evidence="5">
    <location>
        <position position="631"/>
    </location>
</feature>
<evidence type="ECO:0000313" key="7">
    <source>
        <dbReference type="EMBL" id="ABW31273.1"/>
    </source>
</evidence>
<evidence type="ECO:0000256" key="2">
    <source>
        <dbReference type="ARBA" id="ARBA00022670"/>
    </source>
</evidence>
<dbReference type="HOGENOM" id="CLU_403168_0_0_3"/>
<evidence type="ECO:0000256" key="1">
    <source>
        <dbReference type="ARBA" id="ARBA00007623"/>
    </source>
</evidence>
<dbReference type="eggNOG" id="COG0656">
    <property type="taxonomic scope" value="Bacteria"/>
</dbReference>
<dbReference type="GO" id="GO:0004198">
    <property type="term" value="F:calcium-dependent cysteine-type endopeptidase activity"/>
    <property type="evidence" value="ECO:0007669"/>
    <property type="project" value="InterPro"/>
</dbReference>
<feature type="domain" description="Calpain catalytic" evidence="6">
    <location>
        <begin position="260"/>
        <end position="675"/>
    </location>
</feature>
<proteinExistence type="inferred from homology"/>
<evidence type="ECO:0000256" key="4">
    <source>
        <dbReference type="ARBA" id="ARBA00022807"/>
    </source>
</evidence>
<gene>
    <name evidence="7" type="ordered locus">AM1_6343</name>
</gene>
<dbReference type="Proteomes" id="UP000000268">
    <property type="component" value="Chromosome"/>
</dbReference>
<keyword evidence="3 5" id="KW-0378">Hydrolase</keyword>
<evidence type="ECO:0000256" key="3">
    <source>
        <dbReference type="ARBA" id="ARBA00022801"/>
    </source>
</evidence>